<name>A0A0E0I8N8_ORYNI</name>
<keyword evidence="3" id="KW-1185">Reference proteome</keyword>
<evidence type="ECO:0000256" key="1">
    <source>
        <dbReference type="SAM" id="SignalP"/>
    </source>
</evidence>
<accession>A0A0E0I8N8</accession>
<reference evidence="2" key="2">
    <citation type="submission" date="2018-04" db="EMBL/GenBank/DDBJ databases">
        <title>OnivRS2 (Oryza nivara Reference Sequence Version 2).</title>
        <authorList>
            <person name="Zhang J."/>
            <person name="Kudrna D."/>
            <person name="Lee S."/>
            <person name="Talag J."/>
            <person name="Rajasekar S."/>
            <person name="Welchert J."/>
            <person name="Hsing Y.-I."/>
            <person name="Wing R.A."/>
        </authorList>
    </citation>
    <scope>NUCLEOTIDE SEQUENCE [LARGE SCALE GENOMIC DNA]</scope>
    <source>
        <strain evidence="2">SL10</strain>
    </source>
</reference>
<dbReference type="AlphaFoldDB" id="A0A0E0I8N8"/>
<proteinExistence type="predicted"/>
<reference evidence="2" key="1">
    <citation type="submission" date="2015-04" db="UniProtKB">
        <authorList>
            <consortium name="EnsemblPlants"/>
        </authorList>
    </citation>
    <scope>IDENTIFICATION</scope>
    <source>
        <strain evidence="2">SL10</strain>
    </source>
</reference>
<keyword evidence="1" id="KW-0732">Signal</keyword>
<dbReference type="EnsemblPlants" id="ONIVA08G06970.1">
    <property type="protein sequence ID" value="ONIVA08G06970.1"/>
    <property type="gene ID" value="ONIVA08G06970"/>
</dbReference>
<dbReference type="OMA" id="MRCLCAQ"/>
<protein>
    <submittedName>
        <fullName evidence="2">Uncharacterized protein</fullName>
    </submittedName>
</protein>
<dbReference type="Proteomes" id="UP000006591">
    <property type="component" value="Chromosome 8"/>
</dbReference>
<organism evidence="2">
    <name type="scientific">Oryza nivara</name>
    <name type="common">Indian wild rice</name>
    <name type="synonym">Oryza sativa f. spontanea</name>
    <dbReference type="NCBI Taxonomy" id="4536"/>
    <lineage>
        <taxon>Eukaryota</taxon>
        <taxon>Viridiplantae</taxon>
        <taxon>Streptophyta</taxon>
        <taxon>Embryophyta</taxon>
        <taxon>Tracheophyta</taxon>
        <taxon>Spermatophyta</taxon>
        <taxon>Magnoliopsida</taxon>
        <taxon>Liliopsida</taxon>
        <taxon>Poales</taxon>
        <taxon>Poaceae</taxon>
        <taxon>BOP clade</taxon>
        <taxon>Oryzoideae</taxon>
        <taxon>Oryzeae</taxon>
        <taxon>Oryzinae</taxon>
        <taxon>Oryza</taxon>
    </lineage>
</organism>
<evidence type="ECO:0000313" key="3">
    <source>
        <dbReference type="Proteomes" id="UP000006591"/>
    </source>
</evidence>
<feature type="signal peptide" evidence="1">
    <location>
        <begin position="1"/>
        <end position="27"/>
    </location>
</feature>
<feature type="chain" id="PRO_5002362477" evidence="1">
    <location>
        <begin position="28"/>
        <end position="246"/>
    </location>
</feature>
<dbReference type="Gramene" id="ONIVA08G06970.1">
    <property type="protein sequence ID" value="ONIVA08G06970.1"/>
    <property type="gene ID" value="ONIVA08G06970"/>
</dbReference>
<evidence type="ECO:0000313" key="2">
    <source>
        <dbReference type="EnsemblPlants" id="ONIVA08G06970.1"/>
    </source>
</evidence>
<dbReference type="HOGENOM" id="CLU_1130600_0_0_1"/>
<sequence length="246" mass="26840">MPLQSHFPSISFLLHLIPSLFSSSCVASNNDSGGRARDDDTVLSHQRPCRAGRMPAACSVTPSICPRPPQHRPRCAGRMLLRVRRRCPRHDGRMPNIAATTPTPLRRKECSRSVKMGCVLKDVDDDGKECHSAAPHMMMARGSRYVAACRRTMKMRCLCAQPRMRMTRGCGCFTSTALLLAHGTIHFSGVVAFAAAAPPSLPLSRLARISRACFPSMRLRTATTRSVVASMVAELCAALVLDLPSL</sequence>